<feature type="chain" id="PRO_5046304229" evidence="2">
    <location>
        <begin position="25"/>
        <end position="203"/>
    </location>
</feature>
<keyword evidence="2" id="KW-0732">Signal</keyword>
<feature type="domain" description="GerMN" evidence="3">
    <location>
        <begin position="106"/>
        <end position="192"/>
    </location>
</feature>
<proteinExistence type="predicted"/>
<dbReference type="RefSeq" id="WP_118723563.1">
    <property type="nucleotide sequence ID" value="NZ_JACOPE010000001.1"/>
</dbReference>
<evidence type="ECO:0000256" key="2">
    <source>
        <dbReference type="SAM" id="SignalP"/>
    </source>
</evidence>
<dbReference type="Pfam" id="PF10646">
    <property type="entry name" value="Germane"/>
    <property type="match status" value="1"/>
</dbReference>
<dbReference type="SMART" id="SM00909">
    <property type="entry name" value="Germane"/>
    <property type="match status" value="1"/>
</dbReference>
<organism evidence="4 5">
    <name type="scientific">Ruminococcus hominis</name>
    <dbReference type="NCBI Taxonomy" id="2763065"/>
    <lineage>
        <taxon>Bacteria</taxon>
        <taxon>Bacillati</taxon>
        <taxon>Bacillota</taxon>
        <taxon>Clostridia</taxon>
        <taxon>Eubacteriales</taxon>
        <taxon>Oscillospiraceae</taxon>
        <taxon>Ruminococcus</taxon>
    </lineage>
</organism>
<reference evidence="4 5" key="1">
    <citation type="submission" date="2020-08" db="EMBL/GenBank/DDBJ databases">
        <title>Genome public.</title>
        <authorList>
            <person name="Liu C."/>
            <person name="Sun Q."/>
        </authorList>
    </citation>
    <scope>NUCLEOTIDE SEQUENCE [LARGE SCALE GENOMIC DNA]</scope>
    <source>
        <strain evidence="4 5">NSJ-13</strain>
    </source>
</reference>
<evidence type="ECO:0000313" key="5">
    <source>
        <dbReference type="Proteomes" id="UP000631576"/>
    </source>
</evidence>
<evidence type="ECO:0000256" key="1">
    <source>
        <dbReference type="SAM" id="MobiDB-lite"/>
    </source>
</evidence>
<dbReference type="Proteomes" id="UP000631576">
    <property type="component" value="Unassembled WGS sequence"/>
</dbReference>
<accession>A0ABR7G7P0</accession>
<evidence type="ECO:0000313" key="4">
    <source>
        <dbReference type="EMBL" id="MBC5683453.1"/>
    </source>
</evidence>
<dbReference type="InterPro" id="IPR019606">
    <property type="entry name" value="GerMN"/>
</dbReference>
<dbReference type="EMBL" id="JACOPE010000001">
    <property type="protein sequence ID" value="MBC5683453.1"/>
    <property type="molecule type" value="Genomic_DNA"/>
</dbReference>
<name>A0ABR7G7P0_9FIRM</name>
<feature type="signal peptide" evidence="2">
    <location>
        <begin position="1"/>
        <end position="24"/>
    </location>
</feature>
<feature type="compositionally biased region" description="Basic and acidic residues" evidence="1">
    <location>
        <begin position="24"/>
        <end position="65"/>
    </location>
</feature>
<keyword evidence="5" id="KW-1185">Reference proteome</keyword>
<dbReference type="PROSITE" id="PS51257">
    <property type="entry name" value="PROKAR_LIPOPROTEIN"/>
    <property type="match status" value="1"/>
</dbReference>
<evidence type="ECO:0000259" key="3">
    <source>
        <dbReference type="SMART" id="SM00909"/>
    </source>
</evidence>
<gene>
    <name evidence="4" type="ORF">H8S40_07710</name>
</gene>
<comment type="caution">
    <text evidence="4">The sequence shown here is derived from an EMBL/GenBank/DDBJ whole genome shotgun (WGS) entry which is preliminary data.</text>
</comment>
<sequence>MKKGKLIIIGLVVMALISGCGKTADSKENKANSTEQTKDIETANETEQNKDVQTEENADKQKGEEQQIPDEQNVSVQTGDNIKVYYSNADASGFESEEVAVESLSSNEVLKALVDKGVLPVDVSLLSFKEFEKDNEKLLELDFSDKFNTYIKTLGTSAEYYIVGSICNTFLDAYGSDKIHITVNGDVFTTGHAEYPGFMGKFN</sequence>
<feature type="region of interest" description="Disordered" evidence="1">
    <location>
        <begin position="23"/>
        <end position="74"/>
    </location>
</feature>
<protein>
    <submittedName>
        <fullName evidence="4">GerMN domain-containing protein</fullName>
    </submittedName>
</protein>